<dbReference type="EMBL" id="NPDY01000023">
    <property type="protein sequence ID" value="PJZ68434.1"/>
    <property type="molecule type" value="Genomic_DNA"/>
</dbReference>
<dbReference type="Proteomes" id="UP000231990">
    <property type="component" value="Unassembled WGS sequence"/>
</dbReference>
<evidence type="ECO:0000313" key="2">
    <source>
        <dbReference type="EMBL" id="PJZ72133.1"/>
    </source>
</evidence>
<evidence type="ECO:0000313" key="3">
    <source>
        <dbReference type="Proteomes" id="UP000231962"/>
    </source>
</evidence>
<organism evidence="2 4">
    <name type="scientific">Leptospira perolatii</name>
    <dbReference type="NCBI Taxonomy" id="2023191"/>
    <lineage>
        <taxon>Bacteria</taxon>
        <taxon>Pseudomonadati</taxon>
        <taxon>Spirochaetota</taxon>
        <taxon>Spirochaetia</taxon>
        <taxon>Leptospirales</taxon>
        <taxon>Leptospiraceae</taxon>
        <taxon>Leptospira</taxon>
    </lineage>
</organism>
<evidence type="ECO:0000313" key="1">
    <source>
        <dbReference type="EMBL" id="PJZ68434.1"/>
    </source>
</evidence>
<gene>
    <name evidence="1" type="ORF">CH360_16380</name>
    <name evidence="2" type="ORF">CH373_16180</name>
</gene>
<comment type="caution">
    <text evidence="2">The sequence shown here is derived from an EMBL/GenBank/DDBJ whole genome shotgun (WGS) entry which is preliminary data.</text>
</comment>
<name>A0A2M9ZJK0_9LEPT</name>
<protein>
    <submittedName>
        <fullName evidence="2">Uncharacterized protein</fullName>
    </submittedName>
</protein>
<sequence>MSPASVPGSCALVWFWPFRFLSVMKVRDQKFLSISRFPSYLSSVVRGPEINSEEFFKYLHFSSFFEEILCFLENRIWAGGIFFRIFLPYLGLSKTSIVSENSLSNFSASFAFF</sequence>
<keyword evidence="3" id="KW-1185">Reference proteome</keyword>
<dbReference type="Proteomes" id="UP000231962">
    <property type="component" value="Unassembled WGS sequence"/>
</dbReference>
<proteinExistence type="predicted"/>
<reference evidence="3 4" key="1">
    <citation type="submission" date="2017-07" db="EMBL/GenBank/DDBJ databases">
        <title>Leptospira spp. isolated from tropical soils.</title>
        <authorList>
            <person name="Thibeaux R."/>
            <person name="Iraola G."/>
            <person name="Ferres I."/>
            <person name="Bierque E."/>
            <person name="Girault D."/>
            <person name="Soupe-Gilbert M.-E."/>
            <person name="Picardeau M."/>
            <person name="Goarant C."/>
        </authorList>
    </citation>
    <scope>NUCLEOTIDE SEQUENCE [LARGE SCALE GENOMIC DNA]</scope>
    <source>
        <strain evidence="2 4">FH1-B-B1</strain>
        <strain evidence="1 3">FH1-B-C1</strain>
    </source>
</reference>
<dbReference type="AlphaFoldDB" id="A0A2M9ZJK0"/>
<accession>A0A2M9ZJK0</accession>
<dbReference type="EMBL" id="NPDZ01000013">
    <property type="protein sequence ID" value="PJZ72133.1"/>
    <property type="molecule type" value="Genomic_DNA"/>
</dbReference>
<evidence type="ECO:0000313" key="4">
    <source>
        <dbReference type="Proteomes" id="UP000231990"/>
    </source>
</evidence>